<reference evidence="14 15" key="1">
    <citation type="submission" date="2019-01" db="EMBL/GenBank/DDBJ databases">
        <title>Genome Assembly of Collichthys lucidus.</title>
        <authorList>
            <person name="Cai M."/>
            <person name="Xiao S."/>
        </authorList>
    </citation>
    <scope>NUCLEOTIDE SEQUENCE [LARGE SCALE GENOMIC DNA]</scope>
    <source>
        <strain evidence="14">JT15FE1705JMU</strain>
        <tissue evidence="14">Muscle</tissue>
    </source>
</reference>
<evidence type="ECO:0000256" key="8">
    <source>
        <dbReference type="ARBA" id="ARBA00023054"/>
    </source>
</evidence>
<keyword evidence="15" id="KW-1185">Reference proteome</keyword>
<dbReference type="SMART" id="SM00502">
    <property type="entry name" value="BBC"/>
    <property type="match status" value="1"/>
</dbReference>
<dbReference type="Gene3D" id="3.30.160.60">
    <property type="entry name" value="Classic Zinc Finger"/>
    <property type="match status" value="1"/>
</dbReference>
<dbReference type="GO" id="GO:0008270">
    <property type="term" value="F:zinc ion binding"/>
    <property type="evidence" value="ECO:0007669"/>
    <property type="project" value="UniProtKB-KW"/>
</dbReference>
<dbReference type="Pfam" id="PF00643">
    <property type="entry name" value="zf-B_box"/>
    <property type="match status" value="1"/>
</dbReference>
<sequence>MEEELKCPVCGSLFKDPILLPCSHNVCLACARNITVQTPEGETPVQSRASGSSDYDYLDMDKMSLYSETDSGYGSYTPCQLKSPNGVRVFPPANPHRHCSLTCPLCHRSVSLDERGLRGFPRNRLLEAIVSRYQQNRAASASSSSSSSSSSTAVKCQLCDRNPVDAAVMCEQCDVFYCNACQQRCHPSRGPLAKHRLVPPRLPAAGGGAAGGGGSGQQPPATARKPATCVDHEAENFSMYCYGCKAPVCMKCLEEGKHAKHDSSGRLKFTRLRADMSHLNTVVHSFPVVCCRLTHRDCKPNLDLDTVVTVNAGLCQLSQALNGVSDKAKDAKEFLVQLKNMLQQIQENGVEFEACLVAQCDSLIEALTRQKAKLLTKVTKEKEYKLKRSTWTLAQLQRARRPTDRLADGGGCLDGSPKDSCCHYLQAGDEM</sequence>
<accession>A0A4U5UMR0</accession>
<keyword evidence="5 10" id="KW-0863">Zinc-finger</keyword>
<keyword evidence="9" id="KW-0206">Cytoskeleton</keyword>
<dbReference type="InterPro" id="IPR001841">
    <property type="entry name" value="Znf_RING"/>
</dbReference>
<evidence type="ECO:0000256" key="5">
    <source>
        <dbReference type="ARBA" id="ARBA00022771"/>
    </source>
</evidence>
<evidence type="ECO:0000256" key="2">
    <source>
        <dbReference type="ARBA" id="ARBA00022490"/>
    </source>
</evidence>
<evidence type="ECO:0000256" key="11">
    <source>
        <dbReference type="SAM" id="MobiDB-lite"/>
    </source>
</evidence>
<dbReference type="SUPFAM" id="SSF57845">
    <property type="entry name" value="B-box zinc-binding domain"/>
    <property type="match status" value="1"/>
</dbReference>
<dbReference type="InterPro" id="IPR050617">
    <property type="entry name" value="E3_ligase_FN3/SPRY"/>
</dbReference>
<comment type="subcellular location">
    <subcellularLocation>
        <location evidence="1">Cytoplasm</location>
        <location evidence="1">Cytoskeleton</location>
    </subcellularLocation>
</comment>
<name>A0A4U5UMR0_COLLU</name>
<evidence type="ECO:0000256" key="9">
    <source>
        <dbReference type="ARBA" id="ARBA00023212"/>
    </source>
</evidence>
<evidence type="ECO:0000256" key="4">
    <source>
        <dbReference type="ARBA" id="ARBA00022737"/>
    </source>
</evidence>
<feature type="domain" description="RING-type" evidence="12">
    <location>
        <begin position="7"/>
        <end position="45"/>
    </location>
</feature>
<keyword evidence="2" id="KW-0963">Cytoplasm</keyword>
<evidence type="ECO:0000313" key="15">
    <source>
        <dbReference type="Proteomes" id="UP000298787"/>
    </source>
</evidence>
<dbReference type="InterPro" id="IPR003649">
    <property type="entry name" value="Bbox_C"/>
</dbReference>
<dbReference type="PANTHER" id="PTHR24099:SF21">
    <property type="entry name" value="TRIPARTITE MOTIF-CONTAINING PROTEIN 67"/>
    <property type="match status" value="1"/>
</dbReference>
<evidence type="ECO:0000259" key="13">
    <source>
        <dbReference type="PROSITE" id="PS50119"/>
    </source>
</evidence>
<dbReference type="Pfam" id="PF22586">
    <property type="entry name" value="ANCHR-like_BBOX"/>
    <property type="match status" value="1"/>
</dbReference>
<dbReference type="SUPFAM" id="SSF57850">
    <property type="entry name" value="RING/U-box"/>
    <property type="match status" value="1"/>
</dbReference>
<proteinExistence type="predicted"/>
<dbReference type="GO" id="GO:0005737">
    <property type="term" value="C:cytoplasm"/>
    <property type="evidence" value="ECO:0007669"/>
    <property type="project" value="TreeGrafter"/>
</dbReference>
<feature type="domain" description="B box-type" evidence="13">
    <location>
        <begin position="224"/>
        <end position="266"/>
    </location>
</feature>
<keyword evidence="3" id="KW-0479">Metal-binding</keyword>
<evidence type="ECO:0000256" key="7">
    <source>
        <dbReference type="ARBA" id="ARBA00022833"/>
    </source>
</evidence>
<keyword evidence="7" id="KW-0862">Zinc</keyword>
<evidence type="ECO:0000256" key="10">
    <source>
        <dbReference type="PROSITE-ProRule" id="PRU00024"/>
    </source>
</evidence>
<dbReference type="PANTHER" id="PTHR24099">
    <property type="entry name" value="E3 UBIQUITIN-PROTEIN LIGASE TRIM36-RELATED"/>
    <property type="match status" value="1"/>
</dbReference>
<dbReference type="InterPro" id="IPR000315">
    <property type="entry name" value="Znf_B-box"/>
</dbReference>
<dbReference type="PROSITE" id="PS00518">
    <property type="entry name" value="ZF_RING_1"/>
    <property type="match status" value="1"/>
</dbReference>
<keyword evidence="6" id="KW-0833">Ubl conjugation pathway</keyword>
<organism evidence="14 15">
    <name type="scientific">Collichthys lucidus</name>
    <name type="common">Big head croaker</name>
    <name type="synonym">Sciaena lucida</name>
    <dbReference type="NCBI Taxonomy" id="240159"/>
    <lineage>
        <taxon>Eukaryota</taxon>
        <taxon>Metazoa</taxon>
        <taxon>Chordata</taxon>
        <taxon>Craniata</taxon>
        <taxon>Vertebrata</taxon>
        <taxon>Euteleostomi</taxon>
        <taxon>Actinopterygii</taxon>
        <taxon>Neopterygii</taxon>
        <taxon>Teleostei</taxon>
        <taxon>Neoteleostei</taxon>
        <taxon>Acanthomorphata</taxon>
        <taxon>Eupercaria</taxon>
        <taxon>Sciaenidae</taxon>
        <taxon>Collichthys</taxon>
    </lineage>
</organism>
<dbReference type="SMART" id="SM00336">
    <property type="entry name" value="BBOX"/>
    <property type="match status" value="2"/>
</dbReference>
<keyword evidence="4" id="KW-0677">Repeat</keyword>
<dbReference type="Pfam" id="PF13445">
    <property type="entry name" value="zf-RING_UBOX"/>
    <property type="match status" value="1"/>
</dbReference>
<dbReference type="PROSITE" id="PS50089">
    <property type="entry name" value="ZF_RING_2"/>
    <property type="match status" value="1"/>
</dbReference>
<protein>
    <submittedName>
        <fullName evidence="14">E3 ubiquitin-protein ligase TRIM9</fullName>
    </submittedName>
</protein>
<gene>
    <name evidence="14" type="ORF">D9C73_009621</name>
</gene>
<evidence type="ECO:0000256" key="1">
    <source>
        <dbReference type="ARBA" id="ARBA00004245"/>
    </source>
</evidence>
<dbReference type="EMBL" id="CM014086">
    <property type="protein sequence ID" value="TKS76217.1"/>
    <property type="molecule type" value="Genomic_DNA"/>
</dbReference>
<dbReference type="InterPro" id="IPR013083">
    <property type="entry name" value="Znf_RING/FYVE/PHD"/>
</dbReference>
<feature type="domain" description="B box-type" evidence="13">
    <location>
        <begin position="151"/>
        <end position="200"/>
    </location>
</feature>
<dbReference type="Gene3D" id="4.10.830.40">
    <property type="match status" value="1"/>
</dbReference>
<dbReference type="Gene3D" id="3.30.40.10">
    <property type="entry name" value="Zinc/RING finger domain, C3HC4 (zinc finger)"/>
    <property type="match status" value="1"/>
</dbReference>
<evidence type="ECO:0000256" key="6">
    <source>
        <dbReference type="ARBA" id="ARBA00022786"/>
    </source>
</evidence>
<dbReference type="SMART" id="SM00184">
    <property type="entry name" value="RING"/>
    <property type="match status" value="1"/>
</dbReference>
<feature type="compositionally biased region" description="Gly residues" evidence="11">
    <location>
        <begin position="205"/>
        <end position="216"/>
    </location>
</feature>
<dbReference type="InterPro" id="IPR017907">
    <property type="entry name" value="Znf_RING_CS"/>
</dbReference>
<evidence type="ECO:0000259" key="12">
    <source>
        <dbReference type="PROSITE" id="PS50089"/>
    </source>
</evidence>
<evidence type="ECO:0000256" key="3">
    <source>
        <dbReference type="ARBA" id="ARBA00022723"/>
    </source>
</evidence>
<dbReference type="GO" id="GO:0005856">
    <property type="term" value="C:cytoskeleton"/>
    <property type="evidence" value="ECO:0007669"/>
    <property type="project" value="UniProtKB-SubCell"/>
</dbReference>
<feature type="region of interest" description="Disordered" evidence="11">
    <location>
        <begin position="198"/>
        <end position="224"/>
    </location>
</feature>
<dbReference type="FunFam" id="4.10.830.40:FF:000001">
    <property type="entry name" value="E3 ubiquitin-protein ligase TRIM9 isoform X1"/>
    <property type="match status" value="1"/>
</dbReference>
<dbReference type="InterPro" id="IPR027370">
    <property type="entry name" value="Znf-RING_euk"/>
</dbReference>
<dbReference type="PROSITE" id="PS50119">
    <property type="entry name" value="ZF_BBOX"/>
    <property type="match status" value="2"/>
</dbReference>
<evidence type="ECO:0000313" key="14">
    <source>
        <dbReference type="EMBL" id="TKS76217.1"/>
    </source>
</evidence>
<keyword evidence="8" id="KW-0175">Coiled coil</keyword>
<dbReference type="STRING" id="240159.A0A4U5UMR0"/>
<dbReference type="Proteomes" id="UP000298787">
    <property type="component" value="Chromosome 9"/>
</dbReference>
<dbReference type="AlphaFoldDB" id="A0A4U5UMR0"/>